<feature type="region of interest" description="Disordered" evidence="3">
    <location>
        <begin position="1"/>
        <end position="44"/>
    </location>
</feature>
<feature type="repeat" description="PPR" evidence="2">
    <location>
        <begin position="591"/>
        <end position="625"/>
    </location>
</feature>
<dbReference type="OrthoDB" id="185373at2759"/>
<dbReference type="PANTHER" id="PTHR46862:SF5">
    <property type="entry name" value="OS02G0170000 PROTEIN"/>
    <property type="match status" value="1"/>
</dbReference>
<reference evidence="4" key="1">
    <citation type="submission" date="2019-11" db="EMBL/GenBank/DDBJ databases">
        <authorList>
            <person name="Liu Y."/>
            <person name="Hou J."/>
            <person name="Li T.-Q."/>
            <person name="Guan C.-H."/>
            <person name="Wu X."/>
            <person name="Wu H.-Z."/>
            <person name="Ling F."/>
            <person name="Zhang R."/>
            <person name="Shi X.-G."/>
            <person name="Ren J.-P."/>
            <person name="Chen E.-F."/>
            <person name="Sun J.-M."/>
        </authorList>
    </citation>
    <scope>NUCLEOTIDE SEQUENCE</scope>
    <source>
        <strain evidence="4">Adult_tree_wgs_1</strain>
        <tissue evidence="4">Leaves</tissue>
    </source>
</reference>
<evidence type="ECO:0000256" key="1">
    <source>
        <dbReference type="ARBA" id="ARBA00022737"/>
    </source>
</evidence>
<dbReference type="Pfam" id="PF13041">
    <property type="entry name" value="PPR_2"/>
    <property type="match status" value="4"/>
</dbReference>
<dbReference type="EMBL" id="WJXA01000003">
    <property type="protein sequence ID" value="KAF7147532.1"/>
    <property type="molecule type" value="Genomic_DNA"/>
</dbReference>
<evidence type="ECO:0000313" key="4">
    <source>
        <dbReference type="EMBL" id="KAF7147532.1"/>
    </source>
</evidence>
<feature type="repeat" description="PPR" evidence="2">
    <location>
        <begin position="160"/>
        <end position="194"/>
    </location>
</feature>
<dbReference type="InterPro" id="IPR002885">
    <property type="entry name" value="PPR_rpt"/>
</dbReference>
<feature type="repeat" description="PPR" evidence="2">
    <location>
        <begin position="521"/>
        <end position="555"/>
    </location>
</feature>
<dbReference type="FunFam" id="1.25.40.10:FF:001209">
    <property type="entry name" value="Os07g0213300 protein"/>
    <property type="match status" value="1"/>
</dbReference>
<organism evidence="4 5">
    <name type="scientific">Rhododendron simsii</name>
    <name type="common">Sims's rhododendron</name>
    <dbReference type="NCBI Taxonomy" id="118357"/>
    <lineage>
        <taxon>Eukaryota</taxon>
        <taxon>Viridiplantae</taxon>
        <taxon>Streptophyta</taxon>
        <taxon>Embryophyta</taxon>
        <taxon>Tracheophyta</taxon>
        <taxon>Spermatophyta</taxon>
        <taxon>Magnoliopsida</taxon>
        <taxon>eudicotyledons</taxon>
        <taxon>Gunneridae</taxon>
        <taxon>Pentapetalae</taxon>
        <taxon>asterids</taxon>
        <taxon>Ericales</taxon>
        <taxon>Ericaceae</taxon>
        <taxon>Ericoideae</taxon>
        <taxon>Rhodoreae</taxon>
        <taxon>Rhododendron</taxon>
    </lineage>
</organism>
<feature type="repeat" description="PPR" evidence="2">
    <location>
        <begin position="416"/>
        <end position="450"/>
    </location>
</feature>
<dbReference type="SUPFAM" id="SSF48452">
    <property type="entry name" value="TPR-like"/>
    <property type="match status" value="1"/>
</dbReference>
<name>A0A834H3F6_RHOSS</name>
<feature type="repeat" description="PPR" evidence="2">
    <location>
        <begin position="379"/>
        <end position="413"/>
    </location>
</feature>
<dbReference type="Pfam" id="PF13812">
    <property type="entry name" value="PPR_3"/>
    <property type="match status" value="2"/>
</dbReference>
<dbReference type="InterPro" id="IPR011990">
    <property type="entry name" value="TPR-like_helical_dom_sf"/>
</dbReference>
<evidence type="ECO:0000256" key="3">
    <source>
        <dbReference type="SAM" id="MobiDB-lite"/>
    </source>
</evidence>
<accession>A0A834H3F6</accession>
<keyword evidence="5" id="KW-1185">Reference proteome</keyword>
<evidence type="ECO:0000256" key="2">
    <source>
        <dbReference type="PROSITE-ProRule" id="PRU00708"/>
    </source>
</evidence>
<feature type="repeat" description="PPR" evidence="2">
    <location>
        <begin position="626"/>
        <end position="660"/>
    </location>
</feature>
<keyword evidence="1" id="KW-0677">Repeat</keyword>
<dbReference type="Gene3D" id="1.25.40.10">
    <property type="entry name" value="Tetratricopeptide repeat domain"/>
    <property type="match status" value="7"/>
</dbReference>
<dbReference type="Pfam" id="PF01535">
    <property type="entry name" value="PPR"/>
    <property type="match status" value="1"/>
</dbReference>
<dbReference type="PROSITE" id="PS51375">
    <property type="entry name" value="PPR"/>
    <property type="match status" value="11"/>
</dbReference>
<dbReference type="PANTHER" id="PTHR46862">
    <property type="entry name" value="OS07G0661900 PROTEIN"/>
    <property type="match status" value="1"/>
</dbReference>
<feature type="repeat" description="PPR" evidence="2">
    <location>
        <begin position="451"/>
        <end position="485"/>
    </location>
</feature>
<evidence type="ECO:0008006" key="6">
    <source>
        <dbReference type="Google" id="ProtNLM"/>
    </source>
</evidence>
<proteinExistence type="predicted"/>
<dbReference type="SUPFAM" id="SSF81901">
    <property type="entry name" value="HCP-like"/>
    <property type="match status" value="1"/>
</dbReference>
<feature type="compositionally biased region" description="Polar residues" evidence="3">
    <location>
        <begin position="21"/>
        <end position="30"/>
    </location>
</feature>
<sequence length="906" mass="101094">MATFHHPHFFSSNDLLKPPNTAKSNNTPSRRTLPVKSKNAKKKEEEAWKEKKKVFVDYDEGSHNVSVQLSGIRKADLPQHKRVRVAGDRFQKDWSISEVVQRVLGTKHWEDIEGLLNRWVGRFARKNFPVLIREITQTGSIEHSIHVFRWMKNQKNYCARNDIYNMMIRLHARHNQTDQARGLFFEMQEWRCKPDAETFNALINVHGRAGQWRWAMNIKDDMLRAAGRRGAIGGDRHRGSSEWCDDGGSGDVLSWRCSGGVVDGGVGQRDGGGGDGVSGAISGARSLLCQQNADYLCDLNEFIVQIPPSRSTYNNLINACGSSGNWRQALQVCQMMTDNGVGPDLVTHNIVLSAFKSGAQYLKAVSYFQLMIGTDIRPDTTTHNIVIHCLIKLQQYAQAIEMFNSMREKRSECKPDIVTFTSLIHLYSVSGQIDHCKAVFNTMLGEGLKPNIVTYNSLIGAYASHGMSEEAQSIFSEMRKNGFRPDVVSYTSLLNAYGRSEQPKKAREVFHLMKRNNCKPNVVSYNALIDAYGSNGFLAQAIDVLREMEQNGVHPNIVSICTLLAACGRVGQKVKIDSILSAAELRGIALNTIAYNSAIGSYMNVGDYEKAIELYRSMRKKKVKPDSVTFTVLISGGCKMSKYIEALGFLDEMMGLKIPWSKEVYSSGRFTEAESTFTTMKVAGCSPDVVTYTTMIHTYTAVGDWEKAAALLEEMGMNNVQPDAIAFSAMLRAFNTGCQPAKVMSLAGVMREKNVPFSDAIFLEMLSACSILRDWSTTTKLIKMMEPSFPVISVGVLNQLLLFIGKSGKIETMMMIFLKIVATGGEISVSTYSIVLKNLLAAGNWRKYIEVTTSNIRNVLGWMEDAGIQPSFEMYRRILHFAQNGGGAEYAAVIQESVRKLSFCKF</sequence>
<dbReference type="Proteomes" id="UP000626092">
    <property type="component" value="Unassembled WGS sequence"/>
</dbReference>
<dbReference type="NCBIfam" id="TIGR00756">
    <property type="entry name" value="PPR"/>
    <property type="match status" value="11"/>
</dbReference>
<evidence type="ECO:0000313" key="5">
    <source>
        <dbReference type="Proteomes" id="UP000626092"/>
    </source>
</evidence>
<feature type="repeat" description="PPR" evidence="2">
    <location>
        <begin position="688"/>
        <end position="722"/>
    </location>
</feature>
<feature type="repeat" description="PPR" evidence="2">
    <location>
        <begin position="309"/>
        <end position="343"/>
    </location>
</feature>
<protein>
    <recommendedName>
        <fullName evidence="6">Pentatricopeptide repeat-containing protein</fullName>
    </recommendedName>
</protein>
<feature type="repeat" description="PPR" evidence="2">
    <location>
        <begin position="486"/>
        <end position="520"/>
    </location>
</feature>
<feature type="repeat" description="PPR" evidence="2">
    <location>
        <begin position="195"/>
        <end position="225"/>
    </location>
</feature>
<dbReference type="FunFam" id="1.25.40.10:FF:003312">
    <property type="entry name" value="Predicted protein"/>
    <property type="match status" value="1"/>
</dbReference>
<comment type="caution">
    <text evidence="4">The sequence shown here is derived from an EMBL/GenBank/DDBJ whole genome shotgun (WGS) entry which is preliminary data.</text>
</comment>
<dbReference type="AlphaFoldDB" id="A0A834H3F6"/>
<gene>
    <name evidence="4" type="ORF">RHSIM_Rhsim03G0026900</name>
</gene>